<keyword evidence="1" id="KW-1133">Transmembrane helix</keyword>
<gene>
    <name evidence="2" type="ORF">BKA21_002555</name>
</gene>
<evidence type="ECO:0000313" key="3">
    <source>
        <dbReference type="Proteomes" id="UP000577956"/>
    </source>
</evidence>
<dbReference type="EMBL" id="JACCBK010000001">
    <property type="protein sequence ID" value="NYD87006.1"/>
    <property type="molecule type" value="Genomic_DNA"/>
</dbReference>
<keyword evidence="1" id="KW-0812">Transmembrane</keyword>
<sequence>MTADPDAPLLTTVVDEAFVRAARRHVARAARRVVVPPLAVGWAALLVVALLETLPDGPAAWVPAVLVVTGVVGGPFLALLLTVQRRRVDRTVGRLFPVGSRVDAQLRPDGLWTENHGGGSLVRYGRIVSVRAGDGVVDVRTDRPRAMRLVPAALLTDHHLAEIRDRAAAARHAGPAPRGRPGT</sequence>
<feature type="transmembrane region" description="Helical" evidence="1">
    <location>
        <begin position="33"/>
        <end position="54"/>
    </location>
</feature>
<dbReference type="AlphaFoldDB" id="A0A7Y9JYK0"/>
<reference evidence="2 3" key="1">
    <citation type="submission" date="2020-07" db="EMBL/GenBank/DDBJ databases">
        <title>Sequencing the genomes of 1000 actinobacteria strains.</title>
        <authorList>
            <person name="Klenk H.-P."/>
        </authorList>
    </citation>
    <scope>NUCLEOTIDE SEQUENCE [LARGE SCALE GENOMIC DNA]</scope>
    <source>
        <strain evidence="2 3">DSM 24482</strain>
    </source>
</reference>
<feature type="transmembrane region" description="Helical" evidence="1">
    <location>
        <begin position="60"/>
        <end position="81"/>
    </location>
</feature>
<dbReference type="RefSeq" id="WP_140459483.1">
    <property type="nucleotide sequence ID" value="NZ_BAABFI010000008.1"/>
</dbReference>
<name>A0A7Y9JYK0_9CELL</name>
<protein>
    <submittedName>
        <fullName evidence="2">Uncharacterized protein</fullName>
    </submittedName>
</protein>
<dbReference type="Proteomes" id="UP000577956">
    <property type="component" value="Unassembled WGS sequence"/>
</dbReference>
<proteinExistence type="predicted"/>
<keyword evidence="1" id="KW-0472">Membrane</keyword>
<organism evidence="2 3">
    <name type="scientific">Cellulomonas oligotrophica</name>
    <dbReference type="NCBI Taxonomy" id="931536"/>
    <lineage>
        <taxon>Bacteria</taxon>
        <taxon>Bacillati</taxon>
        <taxon>Actinomycetota</taxon>
        <taxon>Actinomycetes</taxon>
        <taxon>Micrococcales</taxon>
        <taxon>Cellulomonadaceae</taxon>
        <taxon>Cellulomonas</taxon>
    </lineage>
</organism>
<evidence type="ECO:0000256" key="1">
    <source>
        <dbReference type="SAM" id="Phobius"/>
    </source>
</evidence>
<evidence type="ECO:0000313" key="2">
    <source>
        <dbReference type="EMBL" id="NYD87006.1"/>
    </source>
</evidence>
<comment type="caution">
    <text evidence="2">The sequence shown here is derived from an EMBL/GenBank/DDBJ whole genome shotgun (WGS) entry which is preliminary data.</text>
</comment>
<accession>A0A7Y9JYK0</accession>